<dbReference type="RefSeq" id="WP_317387016.1">
    <property type="nucleotide sequence ID" value="NZ_CP136704.1"/>
</dbReference>
<keyword evidence="1" id="KW-1133">Transmembrane helix</keyword>
<dbReference type="EMBL" id="CP136704">
    <property type="protein sequence ID" value="WOI35317.1"/>
    <property type="molecule type" value="Genomic_DNA"/>
</dbReference>
<keyword evidence="1" id="KW-0812">Transmembrane</keyword>
<evidence type="ECO:0008006" key="4">
    <source>
        <dbReference type="Google" id="ProtNLM"/>
    </source>
</evidence>
<organism evidence="2 3">
    <name type="scientific">Tritonibacter scottomollicae</name>
    <name type="common">Epibacterium scottomollicae</name>
    <dbReference type="NCBI Taxonomy" id="483013"/>
    <lineage>
        <taxon>Bacteria</taxon>
        <taxon>Pseudomonadati</taxon>
        <taxon>Pseudomonadota</taxon>
        <taxon>Alphaproteobacteria</taxon>
        <taxon>Rhodobacterales</taxon>
        <taxon>Paracoccaceae</taxon>
        <taxon>Tritonibacter</taxon>
    </lineage>
</organism>
<evidence type="ECO:0000256" key="1">
    <source>
        <dbReference type="SAM" id="Phobius"/>
    </source>
</evidence>
<evidence type="ECO:0000313" key="2">
    <source>
        <dbReference type="EMBL" id="WOI35317.1"/>
    </source>
</evidence>
<reference evidence="2 3" key="1">
    <citation type="submission" date="2023-10" db="EMBL/GenBank/DDBJ databases">
        <title>Eight complete genome sequences of bacteria isolated from laboratory stock of Giant Kelp gametophytes.</title>
        <authorList>
            <person name="Tolentino B."/>
            <person name="Nuzhdin S."/>
        </authorList>
    </citation>
    <scope>NUCLEOTIDE SEQUENCE [LARGE SCALE GENOMIC DNA]</scope>
    <source>
        <strain evidence="2 3">LC.270.F.C4</strain>
    </source>
</reference>
<feature type="transmembrane region" description="Helical" evidence="1">
    <location>
        <begin position="6"/>
        <end position="26"/>
    </location>
</feature>
<feature type="transmembrane region" description="Helical" evidence="1">
    <location>
        <begin position="38"/>
        <end position="60"/>
    </location>
</feature>
<keyword evidence="1" id="KW-0472">Membrane</keyword>
<gene>
    <name evidence="2" type="ORF">R1T40_03995</name>
</gene>
<accession>A0ABZ0HLW3</accession>
<name>A0ABZ0HLW3_TRISK</name>
<proteinExistence type="predicted"/>
<sequence>MPTTDLDSFHMIVILSFLLGAAIGAFKARKRGGNVADMLQYGAVYAIIFGIAGLFVTIVIDRTLF</sequence>
<evidence type="ECO:0000313" key="3">
    <source>
        <dbReference type="Proteomes" id="UP001302666"/>
    </source>
</evidence>
<dbReference type="Proteomes" id="UP001302666">
    <property type="component" value="Chromosome"/>
</dbReference>
<keyword evidence="3" id="KW-1185">Reference proteome</keyword>
<protein>
    <recommendedName>
        <fullName evidence="4">Apolipoprotein acyltransferase</fullName>
    </recommendedName>
</protein>